<keyword evidence="3" id="KW-1185">Reference proteome</keyword>
<dbReference type="EMBL" id="SJPU01000001">
    <property type="protein sequence ID" value="TWU18162.1"/>
    <property type="molecule type" value="Genomic_DNA"/>
</dbReference>
<name>A0A5C6C1X4_9BACT</name>
<sequence>MNVTPTHLAIVHSHFEPGDVTDAVRHHVARVRDRGDGRDRKIVLLSGNRVAGLDDPIFDQAETIQIRDLDHDPSDPSTPSLPDDRFKGFRRAATGQASLAGRDLYERVDAALRRAGLLPDNSLIHWHNASLGKNAAVPFVVSHLANSGWRLLLQIHDLDADQDPVNIRHLLAQTGATRASTLDAIRYPVHGNIAYICPVATDQDPPRRFVTLAPSLPEGASIVGCPPGDSASREAAVNDALHAPD</sequence>
<proteinExistence type="predicted"/>
<dbReference type="RefSeq" id="WP_146405259.1">
    <property type="nucleotide sequence ID" value="NZ_SJPU01000001.1"/>
</dbReference>
<comment type="caution">
    <text evidence="2">The sequence shown here is derived from an EMBL/GenBank/DDBJ whole genome shotgun (WGS) entry which is preliminary data.</text>
</comment>
<dbReference type="OrthoDB" id="9764674at2"/>
<reference evidence="2 3" key="1">
    <citation type="journal article" date="2020" name="Antonie Van Leeuwenhoek">
        <title>Rhodopirellula heiligendammensis sp. nov., Rhodopirellula pilleata sp. nov., and Rhodopirellula solitaria sp. nov. isolated from natural or artificial marine surfaces in Northern Germany and California, USA, and emended description of the genus Rhodopirellula.</title>
        <authorList>
            <person name="Kallscheuer N."/>
            <person name="Wiegand S."/>
            <person name="Jogler M."/>
            <person name="Boedeker C."/>
            <person name="Peeters S.H."/>
            <person name="Rast P."/>
            <person name="Heuer A."/>
            <person name="Jetten M.S.M."/>
            <person name="Rohde M."/>
            <person name="Jogler C."/>
        </authorList>
    </citation>
    <scope>NUCLEOTIDE SEQUENCE [LARGE SCALE GENOMIC DNA]</scope>
    <source>
        <strain evidence="2 3">Poly21</strain>
    </source>
</reference>
<accession>A0A5C6C1X4</accession>
<evidence type="ECO:0000313" key="3">
    <source>
        <dbReference type="Proteomes" id="UP000319908"/>
    </source>
</evidence>
<evidence type="ECO:0000256" key="1">
    <source>
        <dbReference type="SAM" id="MobiDB-lite"/>
    </source>
</evidence>
<protein>
    <submittedName>
        <fullName evidence="2">Uncharacterized protein</fullName>
    </submittedName>
</protein>
<feature type="region of interest" description="Disordered" evidence="1">
    <location>
        <begin position="67"/>
        <end position="86"/>
    </location>
</feature>
<organism evidence="2 3">
    <name type="scientific">Allorhodopirellula heiligendammensis</name>
    <dbReference type="NCBI Taxonomy" id="2714739"/>
    <lineage>
        <taxon>Bacteria</taxon>
        <taxon>Pseudomonadati</taxon>
        <taxon>Planctomycetota</taxon>
        <taxon>Planctomycetia</taxon>
        <taxon>Pirellulales</taxon>
        <taxon>Pirellulaceae</taxon>
        <taxon>Allorhodopirellula</taxon>
    </lineage>
</organism>
<gene>
    <name evidence="2" type="ORF">Poly21_03170</name>
</gene>
<dbReference type="AlphaFoldDB" id="A0A5C6C1X4"/>
<dbReference type="Proteomes" id="UP000319908">
    <property type="component" value="Unassembled WGS sequence"/>
</dbReference>
<evidence type="ECO:0000313" key="2">
    <source>
        <dbReference type="EMBL" id="TWU18162.1"/>
    </source>
</evidence>